<dbReference type="OMA" id="CFPMHVS"/>
<dbReference type="InParanoid" id="B9T4C1"/>
<proteinExistence type="predicted"/>
<feature type="region of interest" description="Disordered" evidence="1">
    <location>
        <begin position="166"/>
        <end position="195"/>
    </location>
</feature>
<reference evidence="3" key="1">
    <citation type="journal article" date="2010" name="Nat. Biotechnol.">
        <title>Draft genome sequence of the oilseed species Ricinus communis.</title>
        <authorList>
            <person name="Chan A.P."/>
            <person name="Crabtree J."/>
            <person name="Zhao Q."/>
            <person name="Lorenzi H."/>
            <person name="Orvis J."/>
            <person name="Puiu D."/>
            <person name="Melake-Berhan A."/>
            <person name="Jones K.M."/>
            <person name="Redman J."/>
            <person name="Chen G."/>
            <person name="Cahoon E.B."/>
            <person name="Gedil M."/>
            <person name="Stanke M."/>
            <person name="Haas B.J."/>
            <person name="Wortman J.R."/>
            <person name="Fraser-Liggett C.M."/>
            <person name="Ravel J."/>
            <person name="Rabinowicz P.D."/>
        </authorList>
    </citation>
    <scope>NUCLEOTIDE SEQUENCE [LARGE SCALE GENOMIC DNA]</scope>
    <source>
        <strain evidence="3">cv. Hale</strain>
    </source>
</reference>
<protein>
    <submittedName>
        <fullName evidence="2">Uncharacterized protein</fullName>
    </submittedName>
</protein>
<keyword evidence="3" id="KW-1185">Reference proteome</keyword>
<dbReference type="EMBL" id="EQ974464">
    <property type="protein sequence ID" value="EEF29292.1"/>
    <property type="molecule type" value="Genomic_DNA"/>
</dbReference>
<dbReference type="PANTHER" id="PTHR33257">
    <property type="entry name" value="OS05G0165500 PROTEIN"/>
    <property type="match status" value="1"/>
</dbReference>
<dbReference type="OrthoDB" id="1684445at2759"/>
<evidence type="ECO:0000313" key="2">
    <source>
        <dbReference type="EMBL" id="EEF29292.1"/>
    </source>
</evidence>
<dbReference type="eggNOG" id="ENOG502S1SD">
    <property type="taxonomic scope" value="Eukaryota"/>
</dbReference>
<gene>
    <name evidence="2" type="ORF">RCOM_0355980</name>
</gene>
<name>B9T4C1_RICCO</name>
<dbReference type="Proteomes" id="UP000008311">
    <property type="component" value="Unassembled WGS sequence"/>
</dbReference>
<dbReference type="PANTHER" id="PTHR33257:SF6">
    <property type="entry name" value="OXYSTEROL-BINDING 4B-LIKE PROTEIN"/>
    <property type="match status" value="1"/>
</dbReference>
<dbReference type="STRING" id="3988.B9T4C1"/>
<dbReference type="AlphaFoldDB" id="B9T4C1"/>
<feature type="compositionally biased region" description="Low complexity" evidence="1">
    <location>
        <begin position="166"/>
        <end position="175"/>
    </location>
</feature>
<organism evidence="2 3">
    <name type="scientific">Ricinus communis</name>
    <name type="common">Castor bean</name>
    <dbReference type="NCBI Taxonomy" id="3988"/>
    <lineage>
        <taxon>Eukaryota</taxon>
        <taxon>Viridiplantae</taxon>
        <taxon>Streptophyta</taxon>
        <taxon>Embryophyta</taxon>
        <taxon>Tracheophyta</taxon>
        <taxon>Spermatophyta</taxon>
        <taxon>Magnoliopsida</taxon>
        <taxon>eudicotyledons</taxon>
        <taxon>Gunneridae</taxon>
        <taxon>Pentapetalae</taxon>
        <taxon>rosids</taxon>
        <taxon>fabids</taxon>
        <taxon>Malpighiales</taxon>
        <taxon>Euphorbiaceae</taxon>
        <taxon>Acalyphoideae</taxon>
        <taxon>Acalypheae</taxon>
        <taxon>Ricinus</taxon>
    </lineage>
</organism>
<accession>B9T4C1</accession>
<evidence type="ECO:0000313" key="3">
    <source>
        <dbReference type="Proteomes" id="UP000008311"/>
    </source>
</evidence>
<sequence>MDSEHASVTRRKVSVLQGDEFFFNKVISRNSSMSCSSRLFYYRSAEGVPFQWEMQPGTAKDPPQEEVLPPLSPPPAVLSLGLPKPCIHDLEEPKVSIKSKLKFWKHIRKIQGSKKGPQGFLQRNNNNQNIVNVNNGSDCKKFESFEFCSSDGEFMVSPRNSSFSSSFSSSSSSSSALSLTKGHSKKSSRLEGPARDSLQGINGCSPWKFNSFLVYVARRV</sequence>
<evidence type="ECO:0000256" key="1">
    <source>
        <dbReference type="SAM" id="MobiDB-lite"/>
    </source>
</evidence>